<dbReference type="RefSeq" id="WP_146526560.1">
    <property type="nucleotide sequence ID" value="NZ_SJPV01000004.1"/>
</dbReference>
<sequence length="59" mass="6872">MNDREFITGEPLAYFLTWTSYGTWLPGDELGCWHEGEWHQASELFREMAASEMKEPAFA</sequence>
<organism evidence="1 2">
    <name type="scientific">Novipirellula artificiosorum</name>
    <dbReference type="NCBI Taxonomy" id="2528016"/>
    <lineage>
        <taxon>Bacteria</taxon>
        <taxon>Pseudomonadati</taxon>
        <taxon>Planctomycetota</taxon>
        <taxon>Planctomycetia</taxon>
        <taxon>Pirellulales</taxon>
        <taxon>Pirellulaceae</taxon>
        <taxon>Novipirellula</taxon>
    </lineage>
</organism>
<name>A0A5C6DRH4_9BACT</name>
<gene>
    <name evidence="1" type="ORF">Poly41_26870</name>
</gene>
<dbReference type="EMBL" id="SJPV01000004">
    <property type="protein sequence ID" value="TWU38211.1"/>
    <property type="molecule type" value="Genomic_DNA"/>
</dbReference>
<accession>A0A5C6DRH4</accession>
<evidence type="ECO:0000313" key="1">
    <source>
        <dbReference type="EMBL" id="TWU38211.1"/>
    </source>
</evidence>
<keyword evidence="2" id="KW-1185">Reference proteome</keyword>
<proteinExistence type="predicted"/>
<comment type="caution">
    <text evidence="1">The sequence shown here is derived from an EMBL/GenBank/DDBJ whole genome shotgun (WGS) entry which is preliminary data.</text>
</comment>
<evidence type="ECO:0000313" key="2">
    <source>
        <dbReference type="Proteomes" id="UP000319143"/>
    </source>
</evidence>
<reference evidence="1 2" key="1">
    <citation type="submission" date="2019-02" db="EMBL/GenBank/DDBJ databases">
        <title>Deep-cultivation of Planctomycetes and their phenomic and genomic characterization uncovers novel biology.</title>
        <authorList>
            <person name="Wiegand S."/>
            <person name="Jogler M."/>
            <person name="Boedeker C."/>
            <person name="Pinto D."/>
            <person name="Vollmers J."/>
            <person name="Rivas-Marin E."/>
            <person name="Kohn T."/>
            <person name="Peeters S.H."/>
            <person name="Heuer A."/>
            <person name="Rast P."/>
            <person name="Oberbeckmann S."/>
            <person name="Bunk B."/>
            <person name="Jeske O."/>
            <person name="Meyerdierks A."/>
            <person name="Storesund J.E."/>
            <person name="Kallscheuer N."/>
            <person name="Luecker S."/>
            <person name="Lage O.M."/>
            <person name="Pohl T."/>
            <person name="Merkel B.J."/>
            <person name="Hornburger P."/>
            <person name="Mueller R.-W."/>
            <person name="Bruemmer F."/>
            <person name="Labrenz M."/>
            <person name="Spormann A.M."/>
            <person name="Op Den Camp H."/>
            <person name="Overmann J."/>
            <person name="Amann R."/>
            <person name="Jetten M.S.M."/>
            <person name="Mascher T."/>
            <person name="Medema M.H."/>
            <person name="Devos D.P."/>
            <person name="Kaster A.-K."/>
            <person name="Ovreas L."/>
            <person name="Rohde M."/>
            <person name="Galperin M.Y."/>
            <person name="Jogler C."/>
        </authorList>
    </citation>
    <scope>NUCLEOTIDE SEQUENCE [LARGE SCALE GENOMIC DNA]</scope>
    <source>
        <strain evidence="1 2">Poly41</strain>
    </source>
</reference>
<dbReference type="OrthoDB" id="274221at2"/>
<dbReference type="Proteomes" id="UP000319143">
    <property type="component" value="Unassembled WGS sequence"/>
</dbReference>
<protein>
    <submittedName>
        <fullName evidence="1">Uncharacterized protein</fullName>
    </submittedName>
</protein>
<dbReference type="AlphaFoldDB" id="A0A5C6DRH4"/>